<dbReference type="InterPro" id="IPR000626">
    <property type="entry name" value="Ubiquitin-like_dom"/>
</dbReference>
<protein>
    <recommendedName>
        <fullName evidence="2">Ubiquitin-like domain-containing protein</fullName>
    </recommendedName>
</protein>
<dbReference type="SMART" id="SM00213">
    <property type="entry name" value="UBQ"/>
    <property type="match status" value="1"/>
</dbReference>
<feature type="domain" description="Ubiquitin-like" evidence="2">
    <location>
        <begin position="98"/>
        <end position="152"/>
    </location>
</feature>
<sequence>MSEATGQPQEEDKKPNDQSAHINLKVKGQEKLLMKGRGEDLFTCGATSLYGNIDLVSCLEAVVRERIYAASKMSGTTFSSCLPCDGNEVFFRIKRSTQLKKLMNAYCDRQSVEINSIAFLFDGRRLRGEQTPDELDMEDGDEIDAMLHQTGGAVKTSDYA</sequence>
<dbReference type="InterPro" id="IPR022617">
    <property type="entry name" value="Rad60/SUMO-like_dom"/>
</dbReference>
<dbReference type="FunFam" id="3.10.20.90:FF:000208">
    <property type="entry name" value="Small ubiquitin-related modifier"/>
    <property type="match status" value="1"/>
</dbReference>
<dbReference type="AlphaFoldDB" id="A0A8X8ATW0"/>
<evidence type="ECO:0000313" key="3">
    <source>
        <dbReference type="EMBL" id="KAG6787240.1"/>
    </source>
</evidence>
<evidence type="ECO:0000313" key="4">
    <source>
        <dbReference type="Proteomes" id="UP000886885"/>
    </source>
</evidence>
<dbReference type="OrthoDB" id="442921at2759"/>
<dbReference type="PANTHER" id="PTHR10562">
    <property type="entry name" value="SMALL UBIQUITIN-RELATED MODIFIER"/>
    <property type="match status" value="1"/>
</dbReference>
<proteinExistence type="predicted"/>
<feature type="region of interest" description="Disordered" evidence="1">
    <location>
        <begin position="1"/>
        <end position="21"/>
    </location>
</feature>
<dbReference type="Proteomes" id="UP000886885">
    <property type="component" value="Chromosome 2A"/>
</dbReference>
<name>A0A8X8ATW0_POPTO</name>
<comment type="caution">
    <text evidence="3">The sequence shown here is derived from an EMBL/GenBank/DDBJ whole genome shotgun (WGS) entry which is preliminary data.</text>
</comment>
<keyword evidence="4" id="KW-1185">Reference proteome</keyword>
<dbReference type="Pfam" id="PF11976">
    <property type="entry name" value="Rad60-SLD"/>
    <property type="match status" value="1"/>
</dbReference>
<dbReference type="CDD" id="cd16116">
    <property type="entry name" value="Ubl_Smt3_like"/>
    <property type="match status" value="1"/>
</dbReference>
<dbReference type="EMBL" id="JAAWWB010000003">
    <property type="protein sequence ID" value="KAG6787240.1"/>
    <property type="molecule type" value="Genomic_DNA"/>
</dbReference>
<accession>A0A8X8ATW0</accession>
<evidence type="ECO:0000259" key="2">
    <source>
        <dbReference type="PROSITE" id="PS50053"/>
    </source>
</evidence>
<dbReference type="PROSITE" id="PS50053">
    <property type="entry name" value="UBIQUITIN_2"/>
    <property type="match status" value="1"/>
</dbReference>
<reference evidence="3" key="1">
    <citation type="journal article" date="2020" name="bioRxiv">
        <title>Hybrid origin of Populus tomentosa Carr. identified through genome sequencing and phylogenomic analysis.</title>
        <authorList>
            <person name="An X."/>
            <person name="Gao K."/>
            <person name="Chen Z."/>
            <person name="Li J."/>
            <person name="Yang X."/>
            <person name="Yang X."/>
            <person name="Zhou J."/>
            <person name="Guo T."/>
            <person name="Zhao T."/>
            <person name="Huang S."/>
            <person name="Miao D."/>
            <person name="Khan W.U."/>
            <person name="Rao P."/>
            <person name="Ye M."/>
            <person name="Lei B."/>
            <person name="Liao W."/>
            <person name="Wang J."/>
            <person name="Ji L."/>
            <person name="Li Y."/>
            <person name="Guo B."/>
            <person name="Mustafa N.S."/>
            <person name="Li S."/>
            <person name="Yun Q."/>
            <person name="Keller S.R."/>
            <person name="Mao J."/>
            <person name="Zhang R."/>
            <person name="Strauss S.H."/>
        </authorList>
    </citation>
    <scope>NUCLEOTIDE SEQUENCE</scope>
    <source>
        <strain evidence="3">GM15</strain>
        <tissue evidence="3">Leaf</tissue>
    </source>
</reference>
<evidence type="ECO:0000256" key="1">
    <source>
        <dbReference type="SAM" id="MobiDB-lite"/>
    </source>
</evidence>
<organism evidence="3 4">
    <name type="scientific">Populus tomentosa</name>
    <name type="common">Chinese white poplar</name>
    <dbReference type="NCBI Taxonomy" id="118781"/>
    <lineage>
        <taxon>Eukaryota</taxon>
        <taxon>Viridiplantae</taxon>
        <taxon>Streptophyta</taxon>
        <taxon>Embryophyta</taxon>
        <taxon>Tracheophyta</taxon>
        <taxon>Spermatophyta</taxon>
        <taxon>Magnoliopsida</taxon>
        <taxon>eudicotyledons</taxon>
        <taxon>Gunneridae</taxon>
        <taxon>Pentapetalae</taxon>
        <taxon>rosids</taxon>
        <taxon>fabids</taxon>
        <taxon>Malpighiales</taxon>
        <taxon>Salicaceae</taxon>
        <taxon>Saliceae</taxon>
        <taxon>Populus</taxon>
    </lineage>
</organism>
<gene>
    <name evidence="3" type="ORF">POTOM_008876</name>
</gene>